<reference evidence="2 3" key="1">
    <citation type="submission" date="2016-10" db="EMBL/GenBank/DDBJ databases">
        <authorList>
            <person name="Varghese N."/>
            <person name="Submissions S."/>
        </authorList>
    </citation>
    <scope>NUCLEOTIDE SEQUENCE [LARGE SCALE GENOMIC DNA]</scope>
    <source>
        <strain evidence="2 3">BS2771</strain>
    </source>
</reference>
<keyword evidence="3" id="KW-1185">Reference proteome</keyword>
<evidence type="ECO:0000313" key="4">
    <source>
        <dbReference type="Proteomes" id="UP000325296"/>
    </source>
</evidence>
<sequence length="1205" mass="133981">MSIRFSEEGPAFPETLVDALLAGEVVFLCGAGVSAPQLPGFGDLVQQCFDRLNLKQSRSELASSEAGRFEEVLGSLSRRIVNPRDMTRALVDLLQAPKPPDFTNHTTILRLSRYIDNNPLIVTTNFDTMLEKALHHADNIVNVQKLSFAGQDLPAPGSADFRGIIHLHGRIADDAIGLHQTPLVVTSADYGDAYMRSGWASRFLFDLCRCKTVVLVGYSAGDAPVRYFLNVLEADRERFPDLRPVYALDAVEARDAPDARWEALAVEPICYEKTLDLRTGRLGHRALWEDLGQLADLVERPRSTRQALAKMILSQPCGSSTQAERDKICWLFKSKNDLASIAINSIQDSAWIDFFLERKLWNGDQSSWILAAWLTLDFESRDRYLLALKWMKTFGKSLANEIANRVDNASGLPDLWIRAWRLLAANPPSSGRLEAEHQIYTLQARLSSAVVLHTDLLAAVDLITPVLRLEGARAFPPEQERVQMPKQISDLIRPTFDLRDSGGSTELVDALLAQPQQAKIMKLATAKLRDFLALCIDCGALEADYDSTDSAVPSVEPHAQNEHHDGPILLVNILARLLPQVAKTDVDMARQIVGEWRLMPGMLAVRLWLHAHRNAAIFTADEAISGLNALSLAQFWQVKRELLLVIRERAAQASQTLVRALEQRVLSEGEKYFERYSVDKGQIDWRSHARDSDVWLRLKMLEAAGVLSDTGTQELSAILKRRGYLDRDVEERDFFRSYSSGVRTIVGDAKPIISVASDQRLEIAQAVIQSFDIEKRMGWSAYCIGDPEGAFDTLRNAPLDEMNAPLWNDLIGALTFPPSTSNGTTSELITRFFQRLEHAEPAFLAIVIERLATLYAFTPRPTSNSVSTWWQRLFLIANGQGTEPLELGGQLYEDAISSPSGRLAEALLSDIQAAQKAFGAVTESHLRSMENVVHAKGKQGAFARAIFVNSLSFVVAVANDKICSYLDDALGQTTDEGQGLRAVLVNQPRTSRSVSSKFSAHILRGLLEVETSNHQTKAAAAKIIAPALSIIREDSDFEAWGINLADVAHTLRSCSAALRESVVELLTQWIAEIEGDPAEAWRTSISPLLESVWPRERVLRESTLTGPFANLAIKSGDAFPEALVQLLPYVTQVQGAGRVFALERSECPEKFPRETLTLLWRLYGPGSTHNLYGVPKLLDRLILAEPTIELDRRLQSLDYRAERYE</sequence>
<proteinExistence type="predicted"/>
<dbReference type="EMBL" id="VUOL01000009">
    <property type="protein sequence ID" value="KAA2228861.1"/>
    <property type="molecule type" value="Genomic_DNA"/>
</dbReference>
<name>A0A5B2UQA7_9PSED</name>
<evidence type="ECO:0000313" key="3">
    <source>
        <dbReference type="Proteomes" id="UP000199620"/>
    </source>
</evidence>
<dbReference type="EMBL" id="LT629800">
    <property type="protein sequence ID" value="SDV10437.1"/>
    <property type="molecule type" value="Genomic_DNA"/>
</dbReference>
<dbReference type="AlphaFoldDB" id="A0A5B2UQA7"/>
<dbReference type="SUPFAM" id="SSF52467">
    <property type="entry name" value="DHS-like NAD/FAD-binding domain"/>
    <property type="match status" value="1"/>
</dbReference>
<protein>
    <submittedName>
        <fullName evidence="2">SIR2-like domain-containing protein</fullName>
    </submittedName>
</protein>
<dbReference type="OrthoDB" id="2077946at2"/>
<accession>A0A5B2UQA7</accession>
<dbReference type="Proteomes" id="UP000199620">
    <property type="component" value="Chromosome I"/>
</dbReference>
<gene>
    <name evidence="1" type="ORF">F1720_16750</name>
    <name evidence="2" type="ORF">SAMN04490181_4913</name>
</gene>
<evidence type="ECO:0000313" key="2">
    <source>
        <dbReference type="EMBL" id="SDV10437.1"/>
    </source>
</evidence>
<dbReference type="RefSeq" id="WP_090292743.1">
    <property type="nucleotide sequence ID" value="NZ_BMNU01000009.1"/>
</dbReference>
<evidence type="ECO:0000313" key="1">
    <source>
        <dbReference type="EMBL" id="KAA2228861.1"/>
    </source>
</evidence>
<reference evidence="1 4" key="2">
    <citation type="submission" date="2019-09" db="EMBL/GenBank/DDBJ databases">
        <title>Draft genome sequence of Pseudomonas brenneri CCUG 51514(T).</title>
        <authorList>
            <person name="Tunovic T."/>
            <person name="Pineiro-Iglesias B."/>
            <person name="Unosson C."/>
            <person name="Inganas E."/>
            <person name="Ohlen M."/>
            <person name="Cardew S."/>
            <person name="Jensie-Markopoulos S."/>
            <person name="Salva-Serra F."/>
            <person name="Jaen-Luchoro D."/>
            <person name="Svensson-Stadler L."/>
            <person name="Chun J."/>
            <person name="Moore E."/>
        </authorList>
    </citation>
    <scope>NUCLEOTIDE SEQUENCE [LARGE SCALE GENOMIC DNA]</scope>
    <source>
        <strain evidence="1 4">CCUG 51514</strain>
    </source>
</reference>
<organism evidence="1 4">
    <name type="scientific">Pseudomonas brenneri</name>
    <dbReference type="NCBI Taxonomy" id="129817"/>
    <lineage>
        <taxon>Bacteria</taxon>
        <taxon>Pseudomonadati</taxon>
        <taxon>Pseudomonadota</taxon>
        <taxon>Gammaproteobacteria</taxon>
        <taxon>Pseudomonadales</taxon>
        <taxon>Pseudomonadaceae</taxon>
        <taxon>Pseudomonas</taxon>
    </lineage>
</organism>
<dbReference type="Pfam" id="PF13289">
    <property type="entry name" value="SIR2_2"/>
    <property type="match status" value="1"/>
</dbReference>
<dbReference type="Proteomes" id="UP000325296">
    <property type="component" value="Unassembled WGS sequence"/>
</dbReference>
<dbReference type="InterPro" id="IPR029035">
    <property type="entry name" value="DHS-like_NAD/FAD-binding_dom"/>
</dbReference>